<proteinExistence type="predicted"/>
<evidence type="ECO:0000313" key="3">
    <source>
        <dbReference type="Proteomes" id="UP000323410"/>
    </source>
</evidence>
<gene>
    <name evidence="2" type="ORF">FQ377_14620</name>
</gene>
<dbReference type="Proteomes" id="UP000323410">
    <property type="component" value="Unassembled WGS sequence"/>
</dbReference>
<name>A0A5D0XHX5_9MICC</name>
<sequence>MVHPDLKILFQRLEASREAAGLTRDEVEEKLVMGPGWIKLIEEGLTEPSLGTLAAILALYGDDLHGFFADFQFGETDVIVDRHLSATEEGADLVLHFPMGPHSANVTIPDATLDEFNSVLLVLRNVLAVRDARRAIVECFLEAVRTWPHVNPSDLWYFLVAHAYQDDFNHPAESAGKDWAQSWKRAGGWSLEAIFVEHYNPQLNQHGVRLAMPTAPDEKGRLLGEMGLHGSGVVEKSDVIALGTDAHGNEHPFGVVHVKASFAERRTDDAPLSARLMASGFASPLLTMDCKAGPSTDPFNKGELGAVQGGIARVSSKRLDIERDRIFDAAFSYNANTEPTPTGTSAAARIYRCNFADPDDSFSRHMIRKWQERQGN</sequence>
<evidence type="ECO:0000259" key="1">
    <source>
        <dbReference type="PROSITE" id="PS50943"/>
    </source>
</evidence>
<reference evidence="2 3" key="1">
    <citation type="submission" date="2019-08" db="EMBL/GenBank/DDBJ databases">
        <title>Genone of Arthrobacter echini P9.</title>
        <authorList>
            <person name="Bowman J.P."/>
        </authorList>
    </citation>
    <scope>NUCLEOTIDE SEQUENCE [LARGE SCALE GENOMIC DNA]</scope>
    <source>
        <strain evidence="2 3">P9</strain>
    </source>
</reference>
<dbReference type="Pfam" id="PF13560">
    <property type="entry name" value="HTH_31"/>
    <property type="match status" value="1"/>
</dbReference>
<dbReference type="Gene3D" id="1.10.260.40">
    <property type="entry name" value="lambda repressor-like DNA-binding domains"/>
    <property type="match status" value="1"/>
</dbReference>
<protein>
    <submittedName>
        <fullName evidence="2">Helix-turn-helix domain-containing protein</fullName>
    </submittedName>
</protein>
<dbReference type="CDD" id="cd00093">
    <property type="entry name" value="HTH_XRE"/>
    <property type="match status" value="1"/>
</dbReference>
<feature type="domain" description="HTH cro/C1-type" evidence="1">
    <location>
        <begin position="13"/>
        <end position="67"/>
    </location>
</feature>
<dbReference type="InterPro" id="IPR010982">
    <property type="entry name" value="Lambda_DNA-bd_dom_sf"/>
</dbReference>
<accession>A0A5D0XHX5</accession>
<dbReference type="PROSITE" id="PS50943">
    <property type="entry name" value="HTH_CROC1"/>
    <property type="match status" value="1"/>
</dbReference>
<dbReference type="InterPro" id="IPR001387">
    <property type="entry name" value="Cro/C1-type_HTH"/>
</dbReference>
<dbReference type="GO" id="GO:0003677">
    <property type="term" value="F:DNA binding"/>
    <property type="evidence" value="ECO:0007669"/>
    <property type="project" value="InterPro"/>
</dbReference>
<dbReference type="SMART" id="SM00530">
    <property type="entry name" value="HTH_XRE"/>
    <property type="match status" value="1"/>
</dbReference>
<evidence type="ECO:0000313" key="2">
    <source>
        <dbReference type="EMBL" id="TYC95789.1"/>
    </source>
</evidence>
<comment type="caution">
    <text evidence="2">The sequence shown here is derived from an EMBL/GenBank/DDBJ whole genome shotgun (WGS) entry which is preliminary data.</text>
</comment>
<dbReference type="EMBL" id="VSLD01000022">
    <property type="protein sequence ID" value="TYC95789.1"/>
    <property type="molecule type" value="Genomic_DNA"/>
</dbReference>
<dbReference type="OrthoDB" id="4566956at2"/>
<dbReference type="SUPFAM" id="SSF47413">
    <property type="entry name" value="lambda repressor-like DNA-binding domains"/>
    <property type="match status" value="1"/>
</dbReference>
<keyword evidence="3" id="KW-1185">Reference proteome</keyword>
<organism evidence="2 3">
    <name type="scientific">Arthrobacter echini</name>
    <dbReference type="NCBI Taxonomy" id="1529066"/>
    <lineage>
        <taxon>Bacteria</taxon>
        <taxon>Bacillati</taxon>
        <taxon>Actinomycetota</taxon>
        <taxon>Actinomycetes</taxon>
        <taxon>Micrococcales</taxon>
        <taxon>Micrococcaceae</taxon>
        <taxon>Arthrobacter</taxon>
    </lineage>
</organism>
<dbReference type="AlphaFoldDB" id="A0A5D0XHX5"/>